<dbReference type="EMBL" id="BGZK01000049">
    <property type="protein sequence ID" value="GBP12114.1"/>
    <property type="molecule type" value="Genomic_DNA"/>
</dbReference>
<dbReference type="GO" id="GO:0005634">
    <property type="term" value="C:nucleus"/>
    <property type="evidence" value="ECO:0007669"/>
    <property type="project" value="UniProtKB-SubCell"/>
</dbReference>
<accession>A0A4C1TDA2</accession>
<evidence type="ECO:0000256" key="6">
    <source>
        <dbReference type="ARBA" id="ARBA00032319"/>
    </source>
</evidence>
<dbReference type="GO" id="GO:0008168">
    <property type="term" value="F:methyltransferase activity"/>
    <property type="evidence" value="ECO:0007669"/>
    <property type="project" value="UniProtKB-KW"/>
</dbReference>
<dbReference type="STRING" id="151549.A0A4C1TDA2"/>
<dbReference type="InterPro" id="IPR017423">
    <property type="entry name" value="TRM6"/>
</dbReference>
<keyword evidence="5" id="KW-0539">Nucleus</keyword>
<dbReference type="PANTHER" id="PTHR12945">
    <property type="entry name" value="TRANSLATION INITIATION FACTOR EIF3-RELATED"/>
    <property type="match status" value="1"/>
</dbReference>
<keyword evidence="4" id="KW-0819">tRNA processing</keyword>
<dbReference type="InterPro" id="IPR029063">
    <property type="entry name" value="SAM-dependent_MTases_sf"/>
</dbReference>
<dbReference type="Gene3D" id="3.40.50.150">
    <property type="entry name" value="Vaccinia Virus protein VP39"/>
    <property type="match status" value="1"/>
</dbReference>
<dbReference type="GO" id="GO:0030488">
    <property type="term" value="P:tRNA methylation"/>
    <property type="evidence" value="ECO:0007669"/>
    <property type="project" value="InterPro"/>
</dbReference>
<evidence type="ECO:0000256" key="3">
    <source>
        <dbReference type="ARBA" id="ARBA00021704"/>
    </source>
</evidence>
<keyword evidence="7" id="KW-0808">Transferase</keyword>
<dbReference type="GO" id="GO:0031515">
    <property type="term" value="C:tRNA (m1A) methyltransferase complex"/>
    <property type="evidence" value="ECO:0007669"/>
    <property type="project" value="InterPro"/>
</dbReference>
<evidence type="ECO:0000256" key="1">
    <source>
        <dbReference type="ARBA" id="ARBA00004123"/>
    </source>
</evidence>
<dbReference type="PANTHER" id="PTHR12945:SF0">
    <property type="entry name" value="TRNA (ADENINE(58)-N(1))-METHYLTRANSFERASE NON-CATALYTIC SUBUNIT TRM6"/>
    <property type="match status" value="1"/>
</dbReference>
<evidence type="ECO:0000256" key="2">
    <source>
        <dbReference type="ARBA" id="ARBA00008320"/>
    </source>
</evidence>
<sequence length="318" mass="35644">MLPKDSKKNRMFSLELTNVSSDLRNEINIKTSGTDNRNIFDDGKSQKLSAGEIEELKNDTNSASDIVGNHLLYDSGSNGLIAATLLSVIGSQTKGKLIHMHPGNMSQKQAILAMNFDQEQLERCISVNAYSALRQYYQGCDHNDKEMKSNDIEHNSKCEINAENPLKRSADIDLETECAKKVARLSDVAYNSTDNCESNTSSENSQLKKPKWHFDNIAAAEVLKNKMDSLVIACKEDPLNIFRELLPFIKPGRPFVVYYSIAEPLQHMYLALKSQSNVAALKLTCNWMRNYQVLPERTHPDVTMNASSGFLLSGYVLK</sequence>
<comment type="caution">
    <text evidence="7">The sequence shown here is derived from an EMBL/GenBank/DDBJ whole genome shotgun (WGS) entry which is preliminary data.</text>
</comment>
<comment type="similarity">
    <text evidence="2">Belongs to the TRM6/GCD10 family.</text>
</comment>
<evidence type="ECO:0000313" key="7">
    <source>
        <dbReference type="EMBL" id="GBP12114.1"/>
    </source>
</evidence>
<evidence type="ECO:0000256" key="4">
    <source>
        <dbReference type="ARBA" id="ARBA00022694"/>
    </source>
</evidence>
<gene>
    <name evidence="7" type="primary">Trmt6</name>
    <name evidence="7" type="ORF">EVAR_5937_1</name>
</gene>
<name>A0A4C1TDA2_EUMVA</name>
<dbReference type="Proteomes" id="UP000299102">
    <property type="component" value="Unassembled WGS sequence"/>
</dbReference>
<dbReference type="Pfam" id="PF04189">
    <property type="entry name" value="Gcd10p"/>
    <property type="match status" value="1"/>
</dbReference>
<evidence type="ECO:0000256" key="5">
    <source>
        <dbReference type="ARBA" id="ARBA00023242"/>
    </source>
</evidence>
<evidence type="ECO:0000313" key="8">
    <source>
        <dbReference type="Proteomes" id="UP000299102"/>
    </source>
</evidence>
<dbReference type="AlphaFoldDB" id="A0A4C1TDA2"/>
<keyword evidence="7" id="KW-0489">Methyltransferase</keyword>
<comment type="subcellular location">
    <subcellularLocation>
        <location evidence="1">Nucleus</location>
    </subcellularLocation>
</comment>
<keyword evidence="8" id="KW-1185">Reference proteome</keyword>
<protein>
    <recommendedName>
        <fullName evidence="3">tRNA (adenine(58)-N(1))-methyltransferase non-catalytic subunit TRM6</fullName>
    </recommendedName>
    <alternativeName>
        <fullName evidence="6">tRNA(m1A58)-methyltransferase subunit TRM6</fullName>
    </alternativeName>
</protein>
<dbReference type="OrthoDB" id="10254665at2759"/>
<organism evidence="7 8">
    <name type="scientific">Eumeta variegata</name>
    <name type="common">Bagworm moth</name>
    <name type="synonym">Eumeta japonica</name>
    <dbReference type="NCBI Taxonomy" id="151549"/>
    <lineage>
        <taxon>Eukaryota</taxon>
        <taxon>Metazoa</taxon>
        <taxon>Ecdysozoa</taxon>
        <taxon>Arthropoda</taxon>
        <taxon>Hexapoda</taxon>
        <taxon>Insecta</taxon>
        <taxon>Pterygota</taxon>
        <taxon>Neoptera</taxon>
        <taxon>Endopterygota</taxon>
        <taxon>Lepidoptera</taxon>
        <taxon>Glossata</taxon>
        <taxon>Ditrysia</taxon>
        <taxon>Tineoidea</taxon>
        <taxon>Psychidae</taxon>
        <taxon>Oiketicinae</taxon>
        <taxon>Eumeta</taxon>
    </lineage>
</organism>
<reference evidence="7 8" key="1">
    <citation type="journal article" date="2019" name="Commun. Biol.">
        <title>The bagworm genome reveals a unique fibroin gene that provides high tensile strength.</title>
        <authorList>
            <person name="Kono N."/>
            <person name="Nakamura H."/>
            <person name="Ohtoshi R."/>
            <person name="Tomita M."/>
            <person name="Numata K."/>
            <person name="Arakawa K."/>
        </authorList>
    </citation>
    <scope>NUCLEOTIDE SEQUENCE [LARGE SCALE GENOMIC DNA]</scope>
</reference>
<proteinExistence type="inferred from homology"/>